<name>A0A0C9SEL9_AMBAM</name>
<dbReference type="EMBL" id="GBZX01001112">
    <property type="protein sequence ID" value="JAG91628.1"/>
    <property type="molecule type" value="mRNA"/>
</dbReference>
<dbReference type="AlphaFoldDB" id="A0A0C9SEL9"/>
<accession>A0A0C9SEL9</accession>
<sequence>MAFLWIFALAIVAVAAAEEQIGAAPGCGEPEAKPQDREYGTVEDVNSCKRRVLKWRGMEFLASCILYCPGKNYSYALKFIQPSRPLPQVRKKRLPARACR</sequence>
<evidence type="ECO:0000256" key="1">
    <source>
        <dbReference type="SAM" id="SignalP"/>
    </source>
</evidence>
<reference evidence="2" key="1">
    <citation type="journal article" date="2015" name="PLoS ONE">
        <title>An Insight into the Sialome of the Lone Star Tick, Amblyomma americanum, with a Glimpse on Its Time Dependent Gene Expression.</title>
        <authorList>
            <person name="Karim S."/>
            <person name="Ribeiro J.M."/>
        </authorList>
    </citation>
    <scope>NUCLEOTIDE SEQUENCE</scope>
    <source>
        <tissue evidence="2">Salivary gland</tissue>
    </source>
</reference>
<organism evidence="2">
    <name type="scientific">Amblyomma americanum</name>
    <name type="common">Lone star tick</name>
    <dbReference type="NCBI Taxonomy" id="6943"/>
    <lineage>
        <taxon>Eukaryota</taxon>
        <taxon>Metazoa</taxon>
        <taxon>Ecdysozoa</taxon>
        <taxon>Arthropoda</taxon>
        <taxon>Chelicerata</taxon>
        <taxon>Arachnida</taxon>
        <taxon>Acari</taxon>
        <taxon>Parasitiformes</taxon>
        <taxon>Ixodida</taxon>
        <taxon>Ixodoidea</taxon>
        <taxon>Ixodidae</taxon>
        <taxon>Amblyomminae</taxon>
        <taxon>Amblyomma</taxon>
    </lineage>
</organism>
<evidence type="ECO:0000313" key="2">
    <source>
        <dbReference type="EMBL" id="JAG91628.1"/>
    </source>
</evidence>
<feature type="chain" id="PRO_5002202827" evidence="1">
    <location>
        <begin position="18"/>
        <end position="100"/>
    </location>
</feature>
<feature type="signal peptide" evidence="1">
    <location>
        <begin position="1"/>
        <end position="17"/>
    </location>
</feature>
<keyword evidence="1" id="KW-0732">Signal</keyword>
<proteinExistence type="evidence at transcript level"/>
<protein>
    <submittedName>
        <fullName evidence="2">Putative evasin</fullName>
    </submittedName>
</protein>